<protein>
    <recommendedName>
        <fullName evidence="1">Putative amidase domain-containing protein</fullName>
    </recommendedName>
</protein>
<dbReference type="RefSeq" id="WP_163796926.1">
    <property type="nucleotide sequence ID" value="NZ_AP022588.1"/>
</dbReference>
<organism evidence="2 3">
    <name type="scientific">Mycolicibacterium sediminis</name>
    <dbReference type="NCBI Taxonomy" id="1286180"/>
    <lineage>
        <taxon>Bacteria</taxon>
        <taxon>Bacillati</taxon>
        <taxon>Actinomycetota</taxon>
        <taxon>Actinomycetes</taxon>
        <taxon>Mycobacteriales</taxon>
        <taxon>Mycobacteriaceae</taxon>
        <taxon>Mycolicibacterium</taxon>
    </lineage>
</organism>
<name>A0A7I7QP52_9MYCO</name>
<feature type="domain" description="Putative amidase" evidence="1">
    <location>
        <begin position="245"/>
        <end position="402"/>
    </location>
</feature>
<evidence type="ECO:0000313" key="2">
    <source>
        <dbReference type="EMBL" id="BBY28153.1"/>
    </source>
</evidence>
<gene>
    <name evidence="2" type="ORF">MSEDJ_22490</name>
</gene>
<dbReference type="EMBL" id="AP022588">
    <property type="protein sequence ID" value="BBY28153.1"/>
    <property type="molecule type" value="Genomic_DNA"/>
</dbReference>
<dbReference type="PANTHER" id="PTHR40032">
    <property type="entry name" value="EXPORTED PROTEIN-RELATED"/>
    <property type="match status" value="1"/>
</dbReference>
<sequence length="426" mass="46166">MVVFADLRAAQPGLWHEAAVDLRSASVLHDDSSDEIHANGVQKLKDNWFDALGELARGELVALADKFRSAGLLDGGAASALDTLQDAVDVAKRECDQAVESALNRGLTVSADGRVDLPADTAGLDVELLEFYRDDAQRMIDDAVEAATQADEAGRSAINNLKVDPDTTSTGRALELQAGAVQDALSMMRNQLPDGLTPQQQAEWWNALSAKQQQDFMRAVPLELSRLEGIPQSVKEQLSSSDRGYNALETLQYAQDHWDDTSDDIFPNNCAHFVSQALRAGGLDYKGKSTLDDNGWGRSKAGEWGWNTPDLPKVPEVEGLSHTRSWFNSEAQEEFFLRNGGEQVGVAGARPGDVVYFDYADGPGVGETDGEAHHAALVTGVLPDGEVLYTQHTPGAQSSSLQGRVPSLEQNEGRQQITVVRPKQTW</sequence>
<keyword evidence="3" id="KW-1185">Reference proteome</keyword>
<dbReference type="InterPro" id="IPR024301">
    <property type="entry name" value="Amidase_6"/>
</dbReference>
<dbReference type="Pfam" id="PF12671">
    <property type="entry name" value="Amidase_6"/>
    <property type="match status" value="1"/>
</dbReference>
<proteinExistence type="predicted"/>
<dbReference type="KEGG" id="msei:MSEDJ_22490"/>
<evidence type="ECO:0000259" key="1">
    <source>
        <dbReference type="Pfam" id="PF12671"/>
    </source>
</evidence>
<evidence type="ECO:0000313" key="3">
    <source>
        <dbReference type="Proteomes" id="UP000467193"/>
    </source>
</evidence>
<dbReference type="Proteomes" id="UP000467193">
    <property type="component" value="Chromosome"/>
</dbReference>
<dbReference type="PANTHER" id="PTHR40032:SF1">
    <property type="entry name" value="EXPORTED PROTEIN"/>
    <property type="match status" value="1"/>
</dbReference>
<reference evidence="2 3" key="1">
    <citation type="journal article" date="2019" name="Emerg. Microbes Infect.">
        <title>Comprehensive subspecies identification of 175 nontuberculous mycobacteria species based on 7547 genomic profiles.</title>
        <authorList>
            <person name="Matsumoto Y."/>
            <person name="Kinjo T."/>
            <person name="Motooka D."/>
            <person name="Nabeya D."/>
            <person name="Jung N."/>
            <person name="Uechi K."/>
            <person name="Horii T."/>
            <person name="Iida T."/>
            <person name="Fujita J."/>
            <person name="Nakamura S."/>
        </authorList>
    </citation>
    <scope>NUCLEOTIDE SEQUENCE [LARGE SCALE GENOMIC DNA]</scope>
    <source>
        <strain evidence="2 3">JCM 17899</strain>
    </source>
</reference>
<accession>A0A7I7QP52</accession>
<dbReference type="AlphaFoldDB" id="A0A7I7QP52"/>